<dbReference type="EMBL" id="CP115541">
    <property type="protein sequence ID" value="WNH50778.1"/>
    <property type="molecule type" value="Genomic_DNA"/>
</dbReference>
<sequence length="464" mass="51849">MNPSDSTRPSAQVRLLAWLRGQDWLRSAYRALPRRVREGALELLTRRLRARTRFPRTAAWQAWQPRARTPVVRAQPADANLPGVNILGYIHGQFGLAEAARGYARALLDHGVPVALRDIDLDLPHAWDDHALDAYIDNTVPHPVSILFVNPDFQERALQDIGRARLEGRYLIACWFWELETLPAAWMPALAHVDEVLVATAFVEQAVMRVTDKPVLRVPMPLGTIEDSGLQRADFGLPEDAFVFLVTFDFSSRMERKNPAAAIQAFRAAFPPERRDVRLLVKSSNGYRFPHWIKQIFDLAHGDDRIILRDDVIDRPHLNALQRCCDAYVSLHRAEGFGMGLAECMAIGKPVIATAWSGNMEFMDRASAALVDYTLVPVGEGEYPGGEGQRWADADVAQAAAWMRRLADDRAAAAALGEAGRQHVQAVLSAQAAASHIIERLNELRATPVRVKEHQQDIEVRGLQ</sequence>
<proteinExistence type="predicted"/>
<dbReference type="RefSeq" id="WP_311190079.1">
    <property type="nucleotide sequence ID" value="NZ_CP115541.1"/>
</dbReference>
<keyword evidence="2" id="KW-1185">Reference proteome</keyword>
<accession>A0ABY9YJB4</accession>
<gene>
    <name evidence="1" type="ORF">PDM29_10240</name>
</gene>
<dbReference type="SUPFAM" id="SSF53756">
    <property type="entry name" value="UDP-Glycosyltransferase/glycogen phosphorylase"/>
    <property type="match status" value="1"/>
</dbReference>
<name>A0ABY9YJB4_9GAMM</name>
<dbReference type="Proteomes" id="UP001302072">
    <property type="component" value="Chromosome"/>
</dbReference>
<evidence type="ECO:0000313" key="1">
    <source>
        <dbReference type="EMBL" id="WNH50778.1"/>
    </source>
</evidence>
<dbReference type="PANTHER" id="PTHR46656:SF3">
    <property type="entry name" value="PUTATIVE-RELATED"/>
    <property type="match status" value="1"/>
</dbReference>
<organism evidence="1 2">
    <name type="scientific">Stenotrophomonas oahuensis</name>
    <dbReference type="NCBI Taxonomy" id="3003271"/>
    <lineage>
        <taxon>Bacteria</taxon>
        <taxon>Pseudomonadati</taxon>
        <taxon>Pseudomonadota</taxon>
        <taxon>Gammaproteobacteria</taxon>
        <taxon>Lysobacterales</taxon>
        <taxon>Lysobacteraceae</taxon>
        <taxon>Stenotrophomonas</taxon>
    </lineage>
</organism>
<dbReference type="Pfam" id="PF13692">
    <property type="entry name" value="Glyco_trans_1_4"/>
    <property type="match status" value="1"/>
</dbReference>
<dbReference type="PANTHER" id="PTHR46656">
    <property type="entry name" value="PUTATIVE-RELATED"/>
    <property type="match status" value="1"/>
</dbReference>
<protein>
    <submittedName>
        <fullName evidence="1">Glycosyltransferase</fullName>
    </submittedName>
</protein>
<dbReference type="Gene3D" id="3.40.50.2000">
    <property type="entry name" value="Glycogen Phosphorylase B"/>
    <property type="match status" value="1"/>
</dbReference>
<evidence type="ECO:0000313" key="2">
    <source>
        <dbReference type="Proteomes" id="UP001302072"/>
    </source>
</evidence>
<reference evidence="1 2" key="1">
    <citation type="submission" date="2022-12" db="EMBL/GenBank/DDBJ databases">
        <title>Two new species, Stenotrophomonas aracearum and Stenotrophomonas oahuensis, isolated from Anthurium (Araceae family) in Hawaii.</title>
        <authorList>
            <person name="Chunag S.C."/>
            <person name="Dobhal S."/>
            <person name="Alvarez A."/>
            <person name="Arif M."/>
        </authorList>
    </citation>
    <scope>NUCLEOTIDE SEQUENCE [LARGE SCALE GENOMIC DNA]</scope>
    <source>
        <strain evidence="1 2">A5586</strain>
    </source>
</reference>
<dbReference type="CDD" id="cd01635">
    <property type="entry name" value="Glycosyltransferase_GTB-type"/>
    <property type="match status" value="1"/>
</dbReference>